<keyword evidence="2" id="KW-0560">Oxidoreductase</keyword>
<dbReference type="Proteomes" id="UP000231914">
    <property type="component" value="Unassembled WGS sequence"/>
</dbReference>
<comment type="similarity">
    <text evidence="1">Belongs to the aldo/keto reductase family.</text>
</comment>
<dbReference type="PANTHER" id="PTHR43827:SF13">
    <property type="entry name" value="ALDO_KETO REDUCTASE FAMILY PROTEIN"/>
    <property type="match status" value="1"/>
</dbReference>
<feature type="domain" description="NADP-dependent oxidoreductase" evidence="6">
    <location>
        <begin position="18"/>
        <end position="269"/>
    </location>
</feature>
<dbReference type="PANTHER" id="PTHR43827">
    <property type="entry name" value="2,5-DIKETO-D-GLUCONIC ACID REDUCTASE"/>
    <property type="match status" value="1"/>
</dbReference>
<dbReference type="Proteomes" id="UP000784793">
    <property type="component" value="Unassembled WGS sequence"/>
</dbReference>
<comment type="caution">
    <text evidence="10">The sequence shown here is derived from an EMBL/GenBank/DDBJ whole genome shotgun (WGS) entry which is preliminary data.</text>
</comment>
<dbReference type="PROSITE" id="PS00798">
    <property type="entry name" value="ALDOKETO_REDUCTASE_1"/>
    <property type="match status" value="1"/>
</dbReference>
<reference evidence="7" key="5">
    <citation type="submission" date="2021-09" db="EMBL/GenBank/DDBJ databases">
        <authorList>
            <person name="Gilroy R."/>
        </authorList>
    </citation>
    <scope>NUCLEOTIDE SEQUENCE</scope>
    <source>
        <strain evidence="7">CHK194-22301</strain>
    </source>
</reference>
<dbReference type="EMBL" id="DYXB01000018">
    <property type="protein sequence ID" value="HJF09429.1"/>
    <property type="molecule type" value="Genomic_DNA"/>
</dbReference>
<reference evidence="7" key="4">
    <citation type="journal article" date="2021" name="PeerJ">
        <title>Extensive microbial diversity within the chicken gut microbiome revealed by metagenomics and culture.</title>
        <authorList>
            <person name="Gilroy R."/>
            <person name="Ravi A."/>
            <person name="Getino M."/>
            <person name="Pursley I."/>
            <person name="Horton D.L."/>
            <person name="Alikhan N.F."/>
            <person name="Baker D."/>
            <person name="Gharbi K."/>
            <person name="Hall N."/>
            <person name="Watson M."/>
            <person name="Adriaenssens E.M."/>
            <person name="Foster-Nyarko E."/>
            <person name="Jarju S."/>
            <person name="Secka A."/>
            <person name="Antonio M."/>
            <person name="Oren A."/>
            <person name="Chaudhuri R.R."/>
            <person name="La Ragione R."/>
            <person name="Hildebrand F."/>
            <person name="Pallen M.J."/>
        </authorList>
    </citation>
    <scope>NUCLEOTIDE SEQUENCE</scope>
    <source>
        <strain evidence="7">CHK194-22301</strain>
    </source>
</reference>
<reference evidence="9 13" key="3">
    <citation type="submission" date="2019-09" db="EMBL/GenBank/DDBJ databases">
        <title>Investigation of probiotic properties of different lactic acid bacteria.</title>
        <authorList>
            <person name="Jaomanjaka F."/>
            <person name="Blanc P."/>
        </authorList>
    </citation>
    <scope>NUCLEOTIDE SEQUENCE [LARGE SCALE GENOMIC DNA]</scope>
    <source>
        <strain evidence="9 13">BIO6272</strain>
    </source>
</reference>
<dbReference type="GO" id="GO:0016616">
    <property type="term" value="F:oxidoreductase activity, acting on the CH-OH group of donors, NAD or NADP as acceptor"/>
    <property type="evidence" value="ECO:0007669"/>
    <property type="project" value="UniProtKB-ARBA"/>
</dbReference>
<dbReference type="RefSeq" id="WP_057726532.1">
    <property type="nucleotide sequence ID" value="NZ_CP039266.1"/>
</dbReference>
<dbReference type="EMBL" id="WBOB01000050">
    <property type="protein sequence ID" value="KAB1972322.1"/>
    <property type="molecule type" value="Genomic_DNA"/>
</dbReference>
<reference evidence="10 11" key="1">
    <citation type="submission" date="2016-10" db="EMBL/GenBank/DDBJ databases">
        <title>WGS of isloates from the oral cavity of healthy individuals.</title>
        <authorList>
            <person name="Sharma S."/>
            <person name="Pal V.K."/>
            <person name="Patil P.B."/>
            <person name="Korpole S."/>
            <person name="Grover V."/>
        </authorList>
    </citation>
    <scope>NUCLEOTIDE SEQUENCE [LARGE SCALE GENOMIC DNA]</scope>
    <source>
        <strain evidence="10 11">DISK12</strain>
    </source>
</reference>
<evidence type="ECO:0000259" key="6">
    <source>
        <dbReference type="Pfam" id="PF00248"/>
    </source>
</evidence>
<name>A0A2M9WL64_9LACO</name>
<dbReference type="PROSITE" id="PS00062">
    <property type="entry name" value="ALDOKETO_REDUCTASE_2"/>
    <property type="match status" value="1"/>
</dbReference>
<organism evidence="10 11">
    <name type="scientific">Lactobacillus crispatus</name>
    <dbReference type="NCBI Taxonomy" id="47770"/>
    <lineage>
        <taxon>Bacteria</taxon>
        <taxon>Bacillati</taxon>
        <taxon>Bacillota</taxon>
        <taxon>Bacilli</taxon>
        <taxon>Lactobacillales</taxon>
        <taxon>Lactobacillaceae</taxon>
        <taxon>Lactobacillus</taxon>
    </lineage>
</organism>
<evidence type="ECO:0000256" key="4">
    <source>
        <dbReference type="PIRSR" id="PIRSR000097-2"/>
    </source>
</evidence>
<dbReference type="Proteomes" id="UP000430323">
    <property type="component" value="Unassembled WGS sequence"/>
</dbReference>
<sequence length="278" mass="31530">MYSDKTLMLNNGVEVPRIQLGTWLINNDDVRKVIRQAINVGYRAFDTAKDYGNESGVGKGIWNSDVERSDIFLTTKLPTSIKDYEGTKKAIDDALDRFSLEYIDMLLIHSPQPWIEVNRINDRHFEGNLENWRAMEDALKAGKVRSIGVSNFLQEDVANIVNNSSIKPVVNQIEVHIGNVPTDLMKYCKNLGIQIEAYSPLAHGRLLKDPRIRTYAEKYHVSPAQLMLSFDLQLGCIVLPKSDNVKEMQENLNIDFEISADDMADLVKLKENTQTMAV</sequence>
<dbReference type="PIRSF" id="PIRSF000097">
    <property type="entry name" value="AKR"/>
    <property type="match status" value="1"/>
</dbReference>
<evidence type="ECO:0000313" key="13">
    <source>
        <dbReference type="Proteomes" id="UP000430323"/>
    </source>
</evidence>
<accession>A0A2M9WL64</accession>
<dbReference type="Proteomes" id="UP000324504">
    <property type="component" value="Unassembled WGS sequence"/>
</dbReference>
<evidence type="ECO:0000313" key="10">
    <source>
        <dbReference type="EMBL" id="PJZ15570.1"/>
    </source>
</evidence>
<feature type="active site" description="Proton donor" evidence="3">
    <location>
        <position position="51"/>
    </location>
</feature>
<dbReference type="SUPFAM" id="SSF51430">
    <property type="entry name" value="NAD(P)-linked oxidoreductase"/>
    <property type="match status" value="1"/>
</dbReference>
<feature type="binding site" evidence="4">
    <location>
        <position position="109"/>
    </location>
    <ligand>
        <name>substrate</name>
    </ligand>
</feature>
<evidence type="ECO:0000256" key="2">
    <source>
        <dbReference type="ARBA" id="ARBA00023002"/>
    </source>
</evidence>
<evidence type="ECO:0000256" key="5">
    <source>
        <dbReference type="PIRSR" id="PIRSR000097-3"/>
    </source>
</evidence>
<dbReference type="Gene3D" id="3.20.20.100">
    <property type="entry name" value="NADP-dependent oxidoreductase domain"/>
    <property type="match status" value="1"/>
</dbReference>
<dbReference type="InterPro" id="IPR020471">
    <property type="entry name" value="AKR"/>
</dbReference>
<evidence type="ECO:0000256" key="1">
    <source>
        <dbReference type="ARBA" id="ARBA00007905"/>
    </source>
</evidence>
<evidence type="ECO:0000313" key="9">
    <source>
        <dbReference type="EMBL" id="KAB1972322.1"/>
    </source>
</evidence>
<feature type="site" description="Lowers pKa of active site Tyr" evidence="5">
    <location>
        <position position="76"/>
    </location>
</feature>
<dbReference type="EMBL" id="VUAV01000008">
    <property type="protein sequence ID" value="KAA8813331.1"/>
    <property type="molecule type" value="Genomic_DNA"/>
</dbReference>
<dbReference type="InterPro" id="IPR023210">
    <property type="entry name" value="NADP_OxRdtase_dom"/>
</dbReference>
<dbReference type="FunFam" id="3.20.20.100:FF:000002">
    <property type="entry name" value="2,5-diketo-D-gluconic acid reductase A"/>
    <property type="match status" value="1"/>
</dbReference>
<dbReference type="CDD" id="cd19071">
    <property type="entry name" value="AKR_AKR1-5-like"/>
    <property type="match status" value="1"/>
</dbReference>
<evidence type="ECO:0000256" key="3">
    <source>
        <dbReference type="PIRSR" id="PIRSR000097-1"/>
    </source>
</evidence>
<dbReference type="PRINTS" id="PR00069">
    <property type="entry name" value="ALDKETRDTASE"/>
</dbReference>
<reference evidence="8 12" key="2">
    <citation type="submission" date="2019-09" db="EMBL/GenBank/DDBJ databases">
        <title>Comparative analysis of L. crispatus genomes revealed niche specific adaptation to different host and body sites.</title>
        <authorList>
            <person name="Pan M."/>
            <person name="Hidalgo-Cantabrana C."/>
            <person name="Barrangou R."/>
        </authorList>
    </citation>
    <scope>NUCLEOTIDE SEQUENCE [LARGE SCALE GENOMIC DNA]</scope>
    <source>
        <strain evidence="8 12">NCK2488</strain>
    </source>
</reference>
<dbReference type="InterPro" id="IPR036812">
    <property type="entry name" value="NAD(P)_OxRdtase_dom_sf"/>
</dbReference>
<dbReference type="Pfam" id="PF00248">
    <property type="entry name" value="Aldo_ket_red"/>
    <property type="match status" value="1"/>
</dbReference>
<evidence type="ECO:0000313" key="12">
    <source>
        <dbReference type="Proteomes" id="UP000324504"/>
    </source>
</evidence>
<evidence type="ECO:0000313" key="11">
    <source>
        <dbReference type="Proteomes" id="UP000231914"/>
    </source>
</evidence>
<evidence type="ECO:0000313" key="8">
    <source>
        <dbReference type="EMBL" id="KAA8813331.1"/>
    </source>
</evidence>
<dbReference type="EMBL" id="MKXG01000208">
    <property type="protein sequence ID" value="PJZ15570.1"/>
    <property type="molecule type" value="Genomic_DNA"/>
</dbReference>
<gene>
    <name evidence="10" type="ORF">BHU41_10325</name>
    <name evidence="8" type="ORF">F1C09_02340</name>
    <name evidence="9" type="ORF">F8251_08115</name>
    <name evidence="7" type="ORF">K8V23_01290</name>
</gene>
<dbReference type="AlphaFoldDB" id="A0A2M9WL64"/>
<evidence type="ECO:0000313" key="7">
    <source>
        <dbReference type="EMBL" id="HJF09429.1"/>
    </source>
</evidence>
<protein>
    <submittedName>
        <fullName evidence="10">2,5-diketo-D-gluconic acid reductase</fullName>
    </submittedName>
    <submittedName>
        <fullName evidence="7">Aldo/keto reductase</fullName>
    </submittedName>
</protein>
<dbReference type="GeneID" id="69823394"/>
<proteinExistence type="inferred from homology"/>
<dbReference type="InterPro" id="IPR018170">
    <property type="entry name" value="Aldo/ket_reductase_CS"/>
</dbReference>